<sequence>MINLVIMARCLKPIYTENHVVENKFLQGIIAMPARRALEKKQIDSLTKLSDYSENELMKFHGFGKNTISKLKNYMKENNFSFKNN</sequence>
<evidence type="ECO:0000313" key="3">
    <source>
        <dbReference type="Proteomes" id="UP000184782"/>
    </source>
</evidence>
<dbReference type="Gene3D" id="1.10.150.20">
    <property type="entry name" value="5' to 3' exonuclease, C-terminal subdomain"/>
    <property type="match status" value="1"/>
</dbReference>
<gene>
    <name evidence="2" type="ORF">SAMN05421769_0084</name>
</gene>
<dbReference type="AlphaFoldDB" id="A0A1N6EAJ1"/>
<feature type="domain" description="RNA polymerase alpha subunit C-terminal" evidence="1">
    <location>
        <begin position="35"/>
        <end position="77"/>
    </location>
</feature>
<dbReference type="EMBL" id="FSRQ01000001">
    <property type="protein sequence ID" value="SIN80052.1"/>
    <property type="molecule type" value="Genomic_DNA"/>
</dbReference>
<dbReference type="Pfam" id="PF03118">
    <property type="entry name" value="RNA_pol_A_CTD"/>
    <property type="match status" value="1"/>
</dbReference>
<dbReference type="Proteomes" id="UP000184782">
    <property type="component" value="Unassembled WGS sequence"/>
</dbReference>
<accession>A0A1N6EAJ1</accession>
<organism evidence="2 3">
    <name type="scientific">Chryseobacterium scophthalmum</name>
    <dbReference type="NCBI Taxonomy" id="59733"/>
    <lineage>
        <taxon>Bacteria</taxon>
        <taxon>Pseudomonadati</taxon>
        <taxon>Bacteroidota</taxon>
        <taxon>Flavobacteriia</taxon>
        <taxon>Flavobacteriales</taxon>
        <taxon>Weeksellaceae</taxon>
        <taxon>Chryseobacterium group</taxon>
        <taxon>Chryseobacterium</taxon>
    </lineage>
</organism>
<dbReference type="GO" id="GO:0006351">
    <property type="term" value="P:DNA-templated transcription"/>
    <property type="evidence" value="ECO:0007669"/>
    <property type="project" value="InterPro"/>
</dbReference>
<dbReference type="GO" id="GO:0003677">
    <property type="term" value="F:DNA binding"/>
    <property type="evidence" value="ECO:0007669"/>
    <property type="project" value="InterPro"/>
</dbReference>
<keyword evidence="3" id="KW-1185">Reference proteome</keyword>
<evidence type="ECO:0000313" key="2">
    <source>
        <dbReference type="EMBL" id="SIN80052.1"/>
    </source>
</evidence>
<dbReference type="OrthoDB" id="7950977at2"/>
<protein>
    <submittedName>
        <fullName evidence="2">RNA polymerase, alpha chain C terminal domain</fullName>
    </submittedName>
</protein>
<dbReference type="RefSeq" id="WP_074228041.1">
    <property type="nucleotide sequence ID" value="NZ_CP142423.1"/>
</dbReference>
<proteinExistence type="predicted"/>
<evidence type="ECO:0000259" key="1">
    <source>
        <dbReference type="Pfam" id="PF03118"/>
    </source>
</evidence>
<dbReference type="GO" id="GO:0003899">
    <property type="term" value="F:DNA-directed RNA polymerase activity"/>
    <property type="evidence" value="ECO:0007669"/>
    <property type="project" value="InterPro"/>
</dbReference>
<dbReference type="SUPFAM" id="SSF47789">
    <property type="entry name" value="C-terminal domain of RNA polymerase alpha subunit"/>
    <property type="match status" value="1"/>
</dbReference>
<reference evidence="3" key="1">
    <citation type="submission" date="2016-12" db="EMBL/GenBank/DDBJ databases">
        <authorList>
            <person name="Varghese N."/>
            <person name="Submissions S."/>
        </authorList>
    </citation>
    <scope>NUCLEOTIDE SEQUENCE [LARGE SCALE GENOMIC DNA]</scope>
    <source>
        <strain evidence="3">DSM 16779</strain>
    </source>
</reference>
<name>A0A1N6EAJ1_9FLAO</name>
<dbReference type="InterPro" id="IPR011260">
    <property type="entry name" value="RNAP_asu_C"/>
</dbReference>
<dbReference type="STRING" id="59733.SAMN05421769_0084"/>